<dbReference type="Proteomes" id="UP001314169">
    <property type="component" value="Chromosome 3"/>
</dbReference>
<evidence type="ECO:0000313" key="6">
    <source>
        <dbReference type="EMBL" id="CAK6443689.1"/>
    </source>
</evidence>
<organism evidence="6 7">
    <name type="scientific">Pipistrellus nathusii</name>
    <name type="common">Nathusius' pipistrelle</name>
    <dbReference type="NCBI Taxonomy" id="59473"/>
    <lineage>
        <taxon>Eukaryota</taxon>
        <taxon>Metazoa</taxon>
        <taxon>Chordata</taxon>
        <taxon>Craniata</taxon>
        <taxon>Vertebrata</taxon>
        <taxon>Euteleostomi</taxon>
        <taxon>Mammalia</taxon>
        <taxon>Eutheria</taxon>
        <taxon>Laurasiatheria</taxon>
        <taxon>Chiroptera</taxon>
        <taxon>Yangochiroptera</taxon>
        <taxon>Vespertilionidae</taxon>
        <taxon>Pipistrellus</taxon>
    </lineage>
</organism>
<keyword evidence="2" id="KW-0430">Lectin</keyword>
<evidence type="ECO:0000256" key="1">
    <source>
        <dbReference type="ARBA" id="ARBA00004167"/>
    </source>
</evidence>
<dbReference type="CDD" id="cd03593">
    <property type="entry name" value="CLECT_NK_receptors_like"/>
    <property type="match status" value="1"/>
</dbReference>
<feature type="transmembrane region" description="Helical" evidence="4">
    <location>
        <begin position="46"/>
        <end position="70"/>
    </location>
</feature>
<evidence type="ECO:0000256" key="3">
    <source>
        <dbReference type="SAM" id="MobiDB-lite"/>
    </source>
</evidence>
<keyword evidence="4" id="KW-1133">Transmembrane helix</keyword>
<evidence type="ECO:0000313" key="7">
    <source>
        <dbReference type="Proteomes" id="UP001314169"/>
    </source>
</evidence>
<dbReference type="Gene3D" id="3.10.100.10">
    <property type="entry name" value="Mannose-Binding Protein A, subunit A"/>
    <property type="match status" value="1"/>
</dbReference>
<dbReference type="PANTHER" id="PTHR47218">
    <property type="entry name" value="C-TYPE LECTIN DOMAIN FAMILY 7 MEMBER A"/>
    <property type="match status" value="1"/>
</dbReference>
<accession>A0ABN9ZZL9</accession>
<keyword evidence="4" id="KW-0472">Membrane</keyword>
<dbReference type="EMBL" id="OY882860">
    <property type="protein sequence ID" value="CAK6443689.1"/>
    <property type="molecule type" value="Genomic_DNA"/>
</dbReference>
<evidence type="ECO:0000259" key="5">
    <source>
        <dbReference type="PROSITE" id="PS50041"/>
    </source>
</evidence>
<proteinExistence type="predicted"/>
<evidence type="ECO:0000256" key="2">
    <source>
        <dbReference type="ARBA" id="ARBA00022734"/>
    </source>
</evidence>
<protein>
    <recommendedName>
        <fullName evidence="5">C-type lectin domain-containing protein</fullName>
    </recommendedName>
</protein>
<dbReference type="PROSITE" id="PS50041">
    <property type="entry name" value="C_TYPE_LECTIN_2"/>
    <property type="match status" value="1"/>
</dbReference>
<feature type="domain" description="C-type lectin" evidence="5">
    <location>
        <begin position="127"/>
        <end position="242"/>
    </location>
</feature>
<dbReference type="InterPro" id="IPR042808">
    <property type="entry name" value="CLEC7A"/>
</dbReference>
<comment type="subcellular location">
    <subcellularLocation>
        <location evidence="1">Membrane</location>
        <topology evidence="1">Single-pass membrane protein</topology>
    </subcellularLocation>
</comment>
<dbReference type="PANTHER" id="PTHR47218:SF1">
    <property type="entry name" value="C-TYPE LECTIN DOMAIN FAMILY 7 MEMBER A"/>
    <property type="match status" value="1"/>
</dbReference>
<dbReference type="SMART" id="SM00034">
    <property type="entry name" value="CLECT"/>
    <property type="match status" value="1"/>
</dbReference>
<dbReference type="InterPro" id="IPR033992">
    <property type="entry name" value="NKR-like_CTLD"/>
</dbReference>
<keyword evidence="4" id="KW-0812">Transmembrane</keyword>
<reference evidence="6" key="1">
    <citation type="submission" date="2023-12" db="EMBL/GenBank/DDBJ databases">
        <authorList>
            <person name="Brown T."/>
        </authorList>
    </citation>
    <scope>NUCLEOTIDE SEQUENCE</scope>
</reference>
<dbReference type="InterPro" id="IPR016186">
    <property type="entry name" value="C-type_lectin-like/link_sf"/>
</dbReference>
<dbReference type="InterPro" id="IPR016187">
    <property type="entry name" value="CTDL_fold"/>
</dbReference>
<keyword evidence="7" id="KW-1185">Reference proteome</keyword>
<feature type="region of interest" description="Disordered" evidence="3">
    <location>
        <begin position="80"/>
        <end position="105"/>
    </location>
</feature>
<dbReference type="SUPFAM" id="SSF56436">
    <property type="entry name" value="C-type lectin-like"/>
    <property type="match status" value="1"/>
</dbReference>
<evidence type="ECO:0000256" key="4">
    <source>
        <dbReference type="SAM" id="Phobius"/>
    </source>
</evidence>
<name>A0ABN9ZZL9_PIPNA</name>
<dbReference type="InterPro" id="IPR001304">
    <property type="entry name" value="C-type_lectin-like"/>
</dbReference>
<dbReference type="Pfam" id="PF00059">
    <property type="entry name" value="Lectin_C"/>
    <property type="match status" value="1"/>
</dbReference>
<gene>
    <name evidence="6" type="ORF">MPIPNATIZW_LOCUS11995</name>
</gene>
<sequence length="247" mass="27633">MAYRSDLENLDEDGYTQLQFSSRGITRRPVSSEKGPCAASLSWRSIAVTLGILCLVILVIAIVLGTMGIWRSNSGSNSLKNDNFPSRNKENHNQPTQSSLEETVDSPKALTTTGVLSSSCPPNWIAHESSCYLFGTSLNSWNENKRQCSQLDSYLLKIDSSKELEFITKQVSSQPDNSFWIGLSRAQAEGPWLWEDGSKFSPNLFQIRSTVTQENSSHNCVWIHVSIIYDQHCNMPSYGICEKKLVK</sequence>